<evidence type="ECO:0000256" key="2">
    <source>
        <dbReference type="ARBA" id="ARBA00022734"/>
    </source>
</evidence>
<evidence type="ECO:0000313" key="4">
    <source>
        <dbReference type="EMBL" id="GJS84225.1"/>
    </source>
</evidence>
<evidence type="ECO:0000313" key="5">
    <source>
        <dbReference type="Proteomes" id="UP001151760"/>
    </source>
</evidence>
<gene>
    <name evidence="4" type="ORF">Tco_0750766</name>
</gene>
<reference evidence="4" key="2">
    <citation type="submission" date="2022-01" db="EMBL/GenBank/DDBJ databases">
        <authorList>
            <person name="Yamashiro T."/>
            <person name="Shiraishi A."/>
            <person name="Satake H."/>
            <person name="Nakayama K."/>
        </authorList>
    </citation>
    <scope>NUCLEOTIDE SEQUENCE</scope>
</reference>
<dbReference type="Proteomes" id="UP001151760">
    <property type="component" value="Unassembled WGS sequence"/>
</dbReference>
<proteinExistence type="inferred from homology"/>
<dbReference type="Pfam" id="PF01419">
    <property type="entry name" value="Jacalin"/>
    <property type="match status" value="1"/>
</dbReference>
<dbReference type="EMBL" id="BQNB010010958">
    <property type="protein sequence ID" value="GJS84225.1"/>
    <property type="molecule type" value="Genomic_DNA"/>
</dbReference>
<reference evidence="4" key="1">
    <citation type="journal article" date="2022" name="Int. J. Mol. Sci.">
        <title>Draft Genome of Tanacetum Coccineum: Genomic Comparison of Closely Related Tanacetum-Family Plants.</title>
        <authorList>
            <person name="Yamashiro T."/>
            <person name="Shiraishi A."/>
            <person name="Nakayama K."/>
            <person name="Satake H."/>
        </authorList>
    </citation>
    <scope>NUCLEOTIDE SEQUENCE</scope>
</reference>
<organism evidence="4 5">
    <name type="scientific">Tanacetum coccineum</name>
    <dbReference type="NCBI Taxonomy" id="301880"/>
    <lineage>
        <taxon>Eukaryota</taxon>
        <taxon>Viridiplantae</taxon>
        <taxon>Streptophyta</taxon>
        <taxon>Embryophyta</taxon>
        <taxon>Tracheophyta</taxon>
        <taxon>Spermatophyta</taxon>
        <taxon>Magnoliopsida</taxon>
        <taxon>eudicotyledons</taxon>
        <taxon>Gunneridae</taxon>
        <taxon>Pentapetalae</taxon>
        <taxon>asterids</taxon>
        <taxon>campanulids</taxon>
        <taxon>Asterales</taxon>
        <taxon>Asteraceae</taxon>
        <taxon>Asteroideae</taxon>
        <taxon>Anthemideae</taxon>
        <taxon>Anthemidinae</taxon>
        <taxon>Tanacetum</taxon>
    </lineage>
</organism>
<feature type="domain" description="Jacalin-type lectin" evidence="3">
    <location>
        <begin position="65"/>
        <end position="122"/>
    </location>
</feature>
<comment type="caution">
    <text evidence="4">The sequence shown here is derived from an EMBL/GenBank/DDBJ whole genome shotgun (WGS) entry which is preliminary data.</text>
</comment>
<accession>A0ABQ4Z2E9</accession>
<name>A0ABQ4Z2E9_9ASTR</name>
<dbReference type="SUPFAM" id="SSF51101">
    <property type="entry name" value="Mannose-binding lectins"/>
    <property type="match status" value="1"/>
</dbReference>
<protein>
    <submittedName>
        <fullName evidence="4">Jacalin-like lectin domain, transposase-associated domain protein</fullName>
    </submittedName>
</protein>
<sequence length="151" mass="17297">MRAKQDHVKKGFGRLRISKYADDHRMCMSREARAVMGMKRSIDLSEKTLMNSEAAAKHQHEEYEEGNVWFLCPVTYDDDEEIIGITGMIAKFTGEYAGYTVISSLSFVTNKRTHVHFGQIKGLILKYYGKEVLLLDFMALRVIILMVLVSI</sequence>
<dbReference type="InterPro" id="IPR036404">
    <property type="entry name" value="Jacalin-like_lectin_dom_sf"/>
</dbReference>
<keyword evidence="2" id="KW-0430">Lectin</keyword>
<comment type="similarity">
    <text evidence="1">Belongs to the jacalin lectin family.</text>
</comment>
<keyword evidence="5" id="KW-1185">Reference proteome</keyword>
<evidence type="ECO:0000259" key="3">
    <source>
        <dbReference type="Pfam" id="PF01419"/>
    </source>
</evidence>
<dbReference type="InterPro" id="IPR001229">
    <property type="entry name" value="Jacalin-like_lectin_dom"/>
</dbReference>
<evidence type="ECO:0000256" key="1">
    <source>
        <dbReference type="ARBA" id="ARBA00006568"/>
    </source>
</evidence>
<dbReference type="Gene3D" id="2.100.10.30">
    <property type="entry name" value="Jacalin-like lectin domain"/>
    <property type="match status" value="1"/>
</dbReference>